<proteinExistence type="predicted"/>
<evidence type="ECO:0000313" key="4">
    <source>
        <dbReference type="EMBL" id="MCW8109571.1"/>
    </source>
</evidence>
<dbReference type="InterPro" id="IPR018247">
    <property type="entry name" value="EF_Hand_1_Ca_BS"/>
</dbReference>
<organism evidence="4 5">
    <name type="scientific">Alteromonas aquimaris</name>
    <dbReference type="NCBI Taxonomy" id="2998417"/>
    <lineage>
        <taxon>Bacteria</taxon>
        <taxon>Pseudomonadati</taxon>
        <taxon>Pseudomonadota</taxon>
        <taxon>Gammaproteobacteria</taxon>
        <taxon>Alteromonadales</taxon>
        <taxon>Alteromonadaceae</taxon>
        <taxon>Alteromonas/Salinimonas group</taxon>
        <taxon>Alteromonas</taxon>
    </lineage>
</organism>
<accession>A0ABT3P9W1</accession>
<dbReference type="EMBL" id="JAPFRD010000011">
    <property type="protein sequence ID" value="MCW8109571.1"/>
    <property type="molecule type" value="Genomic_DNA"/>
</dbReference>
<feature type="region of interest" description="Disordered" evidence="1">
    <location>
        <begin position="98"/>
        <end position="180"/>
    </location>
</feature>
<dbReference type="PROSITE" id="PS00018">
    <property type="entry name" value="EF_HAND_1"/>
    <property type="match status" value="1"/>
</dbReference>
<dbReference type="Proteomes" id="UP001142810">
    <property type="component" value="Unassembled WGS sequence"/>
</dbReference>
<keyword evidence="5" id="KW-1185">Reference proteome</keyword>
<feature type="domain" description="EF-hand" evidence="3">
    <location>
        <begin position="36"/>
        <end position="71"/>
    </location>
</feature>
<evidence type="ECO:0000256" key="2">
    <source>
        <dbReference type="SAM" id="SignalP"/>
    </source>
</evidence>
<sequence length="180" mass="19647">MKSFTLTSLSMAALAFGVVAADDKLSTGKNDSTVLSPKSDYEAVLDKYDINRNGELDKTELARYFEANQGKDVAASDAPKGDKITVTQKPAQVTVNQKPAQITVRQPKPEVTISTQDPDITIDQPEPEVEVTQTEPRVKVKPGKPAVDVAQEQPKVDIDQPDPEVEVEEADMEVAVNKKR</sequence>
<dbReference type="PROSITE" id="PS50222">
    <property type="entry name" value="EF_HAND_2"/>
    <property type="match status" value="1"/>
</dbReference>
<name>A0ABT3P9W1_9ALTE</name>
<evidence type="ECO:0000313" key="5">
    <source>
        <dbReference type="Proteomes" id="UP001142810"/>
    </source>
</evidence>
<evidence type="ECO:0000259" key="3">
    <source>
        <dbReference type="PROSITE" id="PS50222"/>
    </source>
</evidence>
<gene>
    <name evidence="4" type="ORF">OPS25_13765</name>
</gene>
<evidence type="ECO:0000256" key="1">
    <source>
        <dbReference type="SAM" id="MobiDB-lite"/>
    </source>
</evidence>
<comment type="caution">
    <text evidence="4">The sequence shown here is derived from an EMBL/GenBank/DDBJ whole genome shotgun (WGS) entry which is preliminary data.</text>
</comment>
<keyword evidence="2" id="KW-0732">Signal</keyword>
<dbReference type="RefSeq" id="WP_265618356.1">
    <property type="nucleotide sequence ID" value="NZ_JAPFRD010000011.1"/>
</dbReference>
<protein>
    <recommendedName>
        <fullName evidence="3">EF-hand domain-containing protein</fullName>
    </recommendedName>
</protein>
<reference evidence="4" key="1">
    <citation type="submission" date="2022-11" db="EMBL/GenBank/DDBJ databases">
        <title>Alteromonas sp. nov., isolated from sea water of the Qingdao.</title>
        <authorList>
            <person name="Wang Q."/>
        </authorList>
    </citation>
    <scope>NUCLEOTIDE SEQUENCE</scope>
    <source>
        <strain evidence="4">ASW11-7</strain>
    </source>
</reference>
<dbReference type="InterPro" id="IPR045527">
    <property type="entry name" value="DUF6470"/>
</dbReference>
<dbReference type="InterPro" id="IPR002048">
    <property type="entry name" value="EF_hand_dom"/>
</dbReference>
<dbReference type="Pfam" id="PF20074">
    <property type="entry name" value="DUF6470"/>
    <property type="match status" value="1"/>
</dbReference>
<feature type="signal peptide" evidence="2">
    <location>
        <begin position="1"/>
        <end position="21"/>
    </location>
</feature>
<feature type="compositionally biased region" description="Acidic residues" evidence="1">
    <location>
        <begin position="159"/>
        <end position="172"/>
    </location>
</feature>
<feature type="chain" id="PRO_5046742679" description="EF-hand domain-containing protein" evidence="2">
    <location>
        <begin position="22"/>
        <end position="180"/>
    </location>
</feature>